<dbReference type="PANTHER" id="PTHR42852">
    <property type="entry name" value="THIOL:DISULFIDE INTERCHANGE PROTEIN DSBE"/>
    <property type="match status" value="1"/>
</dbReference>
<sequence length="363" mass="41360">MKKQSLFYNIICVLALTACSSSTRYVISGTVPEDLNGKYIYMLRNGNFRYGERNTNLDSAWVENGKFRFIGNVEGNAVRFISTSQQAFTFILEPGEIMFDITDEMSLKGTPLNDELTQYRKALKGVEEKYREINEAVKADPAFVKTERFRTMNEEARQMKKGICTSVIVKHKDNALGEYVLREWLISCQKLEEFDTAYDLLERRPVDFGPLKGDIMRWEEVRKSMPGMMFTDFTITDGNVDGTPVSLSDYVGKGKYVLVDFWASWCGWCRAEFPVLKEVYAKYKDQNFELLGIAVNDDREKTLKAMKEDGVTWPQILNTGKVAMEAYGIAGIPEIILFAPDGKILARGLRGDELKAKVVEVME</sequence>
<evidence type="ECO:0000256" key="4">
    <source>
        <dbReference type="ARBA" id="ARBA00023284"/>
    </source>
</evidence>
<accession>A0A1Y3Y3F0</accession>
<dbReference type="Proteomes" id="UP000284243">
    <property type="component" value="Unassembled WGS sequence"/>
</dbReference>
<name>A0A1Y3Y3F0_9BACT</name>
<comment type="subcellular location">
    <subcellularLocation>
        <location evidence="1">Cell envelope</location>
    </subcellularLocation>
</comment>
<comment type="caution">
    <text evidence="6">The sequence shown here is derived from an EMBL/GenBank/DDBJ whole genome shotgun (WGS) entry which is preliminary data.</text>
</comment>
<dbReference type="GO" id="GO:0030313">
    <property type="term" value="C:cell envelope"/>
    <property type="evidence" value="ECO:0007669"/>
    <property type="project" value="UniProtKB-SubCell"/>
</dbReference>
<dbReference type="InterPro" id="IPR017937">
    <property type="entry name" value="Thioredoxin_CS"/>
</dbReference>
<dbReference type="InterPro" id="IPR013766">
    <property type="entry name" value="Thioredoxin_domain"/>
</dbReference>
<feature type="domain" description="Thioredoxin" evidence="5">
    <location>
        <begin position="224"/>
        <end position="363"/>
    </location>
</feature>
<evidence type="ECO:0000313" key="6">
    <source>
        <dbReference type="EMBL" id="RGU55193.1"/>
    </source>
</evidence>
<organism evidence="6 7">
    <name type="scientific">Odoribacter splanchnicus</name>
    <dbReference type="NCBI Taxonomy" id="28118"/>
    <lineage>
        <taxon>Bacteria</taxon>
        <taxon>Pseudomonadati</taxon>
        <taxon>Bacteroidota</taxon>
        <taxon>Bacteroidia</taxon>
        <taxon>Bacteroidales</taxon>
        <taxon>Odoribacteraceae</taxon>
        <taxon>Odoribacter</taxon>
    </lineage>
</organism>
<dbReference type="Pfam" id="PF08534">
    <property type="entry name" value="Redoxin"/>
    <property type="match status" value="1"/>
</dbReference>
<dbReference type="InterPro" id="IPR050553">
    <property type="entry name" value="Thioredoxin_ResA/DsbE_sf"/>
</dbReference>
<reference evidence="6 7" key="1">
    <citation type="submission" date="2018-08" db="EMBL/GenBank/DDBJ databases">
        <title>A genome reference for cultivated species of the human gut microbiota.</title>
        <authorList>
            <person name="Zou Y."/>
            <person name="Xue W."/>
            <person name="Luo G."/>
        </authorList>
    </citation>
    <scope>NUCLEOTIDE SEQUENCE [LARGE SCALE GENOMIC DNA]</scope>
    <source>
        <strain evidence="6 7">AF16-14</strain>
    </source>
</reference>
<keyword evidence="2" id="KW-0201">Cytochrome c-type biogenesis</keyword>
<evidence type="ECO:0000313" key="7">
    <source>
        <dbReference type="Proteomes" id="UP000284243"/>
    </source>
</evidence>
<dbReference type="RefSeq" id="WP_022160930.1">
    <property type="nucleotide sequence ID" value="NZ_JADMSC010000004.1"/>
</dbReference>
<proteinExistence type="predicted"/>
<dbReference type="AlphaFoldDB" id="A0A1Y3Y3F0"/>
<dbReference type="EMBL" id="QRYC01000020">
    <property type="protein sequence ID" value="RGU55193.1"/>
    <property type="molecule type" value="Genomic_DNA"/>
</dbReference>
<evidence type="ECO:0000259" key="5">
    <source>
        <dbReference type="PROSITE" id="PS51352"/>
    </source>
</evidence>
<dbReference type="SUPFAM" id="SSF52833">
    <property type="entry name" value="Thioredoxin-like"/>
    <property type="match status" value="1"/>
</dbReference>
<dbReference type="InterPro" id="IPR036249">
    <property type="entry name" value="Thioredoxin-like_sf"/>
</dbReference>
<dbReference type="CDD" id="cd02966">
    <property type="entry name" value="TlpA_like_family"/>
    <property type="match status" value="1"/>
</dbReference>
<dbReference type="PROSITE" id="PS51257">
    <property type="entry name" value="PROKAR_LIPOPROTEIN"/>
    <property type="match status" value="1"/>
</dbReference>
<dbReference type="InterPro" id="IPR025380">
    <property type="entry name" value="DUF4369"/>
</dbReference>
<protein>
    <submittedName>
        <fullName evidence="6">AhpC/TSA family protein</fullName>
    </submittedName>
</protein>
<dbReference type="PROSITE" id="PS00194">
    <property type="entry name" value="THIOREDOXIN_1"/>
    <property type="match status" value="1"/>
</dbReference>
<dbReference type="PROSITE" id="PS51352">
    <property type="entry name" value="THIOREDOXIN_2"/>
    <property type="match status" value="1"/>
</dbReference>
<dbReference type="InterPro" id="IPR013740">
    <property type="entry name" value="Redoxin"/>
</dbReference>
<evidence type="ECO:0000256" key="2">
    <source>
        <dbReference type="ARBA" id="ARBA00022748"/>
    </source>
</evidence>
<gene>
    <name evidence="6" type="ORF">DWW57_13375</name>
</gene>
<dbReference type="Pfam" id="PF14289">
    <property type="entry name" value="DUF4369"/>
    <property type="match status" value="1"/>
</dbReference>
<keyword evidence="4" id="KW-0676">Redox-active center</keyword>
<dbReference type="Gene3D" id="3.40.30.10">
    <property type="entry name" value="Glutaredoxin"/>
    <property type="match status" value="1"/>
</dbReference>
<dbReference type="PANTHER" id="PTHR42852:SF6">
    <property type="entry name" value="THIOL:DISULFIDE INTERCHANGE PROTEIN DSBE"/>
    <property type="match status" value="1"/>
</dbReference>
<keyword evidence="3" id="KW-1015">Disulfide bond</keyword>
<evidence type="ECO:0000256" key="1">
    <source>
        <dbReference type="ARBA" id="ARBA00004196"/>
    </source>
</evidence>
<evidence type="ECO:0000256" key="3">
    <source>
        <dbReference type="ARBA" id="ARBA00023157"/>
    </source>
</evidence>
<dbReference type="GO" id="GO:0016491">
    <property type="term" value="F:oxidoreductase activity"/>
    <property type="evidence" value="ECO:0007669"/>
    <property type="project" value="InterPro"/>
</dbReference>
<dbReference type="GO" id="GO:0017004">
    <property type="term" value="P:cytochrome complex assembly"/>
    <property type="evidence" value="ECO:0007669"/>
    <property type="project" value="UniProtKB-KW"/>
</dbReference>